<dbReference type="Proteomes" id="UP000008514">
    <property type="component" value="Chromosome"/>
</dbReference>
<sequence length="221" mass="24837">MRTSLTLFLILFTSISFGQNDQDDKEYFSIEKGTWSLEADFSINSRNDDFFNPTFSSDSKDFNFSVSPKIGYAISENLILGLGLGYGYSKSEDENENEQILRTTSSTSNFFAISPFVKKFFPVSEKIAFHLQGETRFAFGKNNFENSDNTERESRNESIFVGIRPGINLSLTKNILLQANFATFGYNYSSGETDGIQNSETNSLSFNFGSSSFIFGMTILL</sequence>
<evidence type="ECO:0000313" key="3">
    <source>
        <dbReference type="Proteomes" id="UP000008514"/>
    </source>
</evidence>
<feature type="chain" id="PRO_5003879056" evidence="1">
    <location>
        <begin position="19"/>
        <end position="221"/>
    </location>
</feature>
<dbReference type="InterPro" id="IPR036709">
    <property type="entry name" value="Autotransporte_beta_dom_sf"/>
</dbReference>
<dbReference type="AlphaFoldDB" id="K4IJN6"/>
<protein>
    <submittedName>
        <fullName evidence="2">Uncharacterized protein</fullName>
    </submittedName>
</protein>
<evidence type="ECO:0000256" key="1">
    <source>
        <dbReference type="SAM" id="SignalP"/>
    </source>
</evidence>
<accession>K4IJN6</accession>
<dbReference type="TCDB" id="1.B.6.6.4">
    <property type="family name" value="the ompa-ompf porin (oop) family"/>
</dbReference>
<organism evidence="2 3">
    <name type="scientific">Psychroflexus torquis (strain ATCC 700755 / CIP 106069 / ACAM 623)</name>
    <dbReference type="NCBI Taxonomy" id="313595"/>
    <lineage>
        <taxon>Bacteria</taxon>
        <taxon>Pseudomonadati</taxon>
        <taxon>Bacteroidota</taxon>
        <taxon>Flavobacteriia</taxon>
        <taxon>Flavobacteriales</taxon>
        <taxon>Flavobacteriaceae</taxon>
        <taxon>Psychroflexus</taxon>
    </lineage>
</organism>
<feature type="signal peptide" evidence="1">
    <location>
        <begin position="1"/>
        <end position="18"/>
    </location>
</feature>
<name>K4IJN6_PSYTT</name>
<keyword evidence="1" id="KW-0732">Signal</keyword>
<dbReference type="RefSeq" id="WP_015026077.1">
    <property type="nucleotide sequence ID" value="NC_018721.1"/>
</dbReference>
<keyword evidence="3" id="KW-1185">Reference proteome</keyword>
<dbReference type="eggNOG" id="COG3637">
    <property type="taxonomic scope" value="Bacteria"/>
</dbReference>
<dbReference type="SUPFAM" id="SSF56925">
    <property type="entry name" value="OMPA-like"/>
    <property type="match status" value="1"/>
</dbReference>
<reference evidence="2" key="1">
    <citation type="submission" date="2006-03" db="EMBL/GenBank/DDBJ databases">
        <authorList>
            <person name="Bowman J."/>
            <person name="Ferriera S."/>
            <person name="Johnson J."/>
            <person name="Kravitz S."/>
            <person name="Halpern A."/>
            <person name="Remington K."/>
            <person name="Beeson K."/>
            <person name="Tran B."/>
            <person name="Rogers Y.-H."/>
            <person name="Friedman R."/>
            <person name="Venter J.C."/>
        </authorList>
    </citation>
    <scope>NUCLEOTIDE SEQUENCE [LARGE SCALE GENOMIC DNA]</scope>
    <source>
        <strain evidence="2">ATCC 700755</strain>
    </source>
</reference>
<evidence type="ECO:0000313" key="2">
    <source>
        <dbReference type="EMBL" id="AFU70544.1"/>
    </source>
</evidence>
<dbReference type="OrthoDB" id="945117at2"/>
<dbReference type="HOGENOM" id="CLU_100971_1_0_10"/>
<dbReference type="Gene3D" id="2.40.128.130">
    <property type="entry name" value="Autotransporter beta-domain"/>
    <property type="match status" value="1"/>
</dbReference>
<dbReference type="InterPro" id="IPR011250">
    <property type="entry name" value="OMP/PagP_B-barrel"/>
</dbReference>
<proteinExistence type="predicted"/>
<dbReference type="EMBL" id="CP003879">
    <property type="protein sequence ID" value="AFU70544.1"/>
    <property type="molecule type" value="Genomic_DNA"/>
</dbReference>
<reference evidence="2" key="2">
    <citation type="submission" date="2012-09" db="EMBL/GenBank/DDBJ databases">
        <title>The complete sequence of Psychroflexus torquis an extreme psychrophile from sea-ice that is stimulated by light.</title>
        <authorList>
            <person name="Feng S."/>
            <person name="Powell S.M."/>
            <person name="Bowman J.P."/>
        </authorList>
    </citation>
    <scope>NUCLEOTIDE SEQUENCE [LARGE SCALE GENOMIC DNA]</scope>
    <source>
        <strain evidence="2">ATCC 700755</strain>
    </source>
</reference>
<gene>
    <name evidence="2" type="ordered locus">P700755_003979</name>
</gene>
<dbReference type="KEGG" id="ptq:P700755_003979"/>